<dbReference type="RefSeq" id="WP_262684629.1">
    <property type="nucleotide sequence ID" value="NZ_JAOQIO010000044.1"/>
</dbReference>
<keyword evidence="2" id="KW-1185">Reference proteome</keyword>
<dbReference type="Proteomes" id="UP001652445">
    <property type="component" value="Unassembled WGS sequence"/>
</dbReference>
<dbReference type="EMBL" id="JAOQIO010000044">
    <property type="protein sequence ID" value="MCU6793325.1"/>
    <property type="molecule type" value="Genomic_DNA"/>
</dbReference>
<comment type="caution">
    <text evidence="1">The sequence shown here is derived from an EMBL/GenBank/DDBJ whole genome shotgun (WGS) entry which is preliminary data.</text>
</comment>
<evidence type="ECO:0000313" key="1">
    <source>
        <dbReference type="EMBL" id="MCU6793325.1"/>
    </source>
</evidence>
<gene>
    <name evidence="1" type="ORF">OB236_14520</name>
</gene>
<proteinExistence type="predicted"/>
<evidence type="ECO:0000313" key="2">
    <source>
        <dbReference type="Proteomes" id="UP001652445"/>
    </source>
</evidence>
<accession>A0ABT2UF98</accession>
<protein>
    <submittedName>
        <fullName evidence="1">Uncharacterized protein</fullName>
    </submittedName>
</protein>
<sequence>MRRISLITESSARPGEAAPAYLFYQGKQSRWINAVIEFMESRDFPREDIFFLSHYDQRIIGYEEVVQPYPMQKNHPRKSEAAGLANKVLDLILKMNPLPFVEIHTGRTLADPLKQLFDIHGVSYPTLWRRRSSWNEAFLLR</sequence>
<name>A0ABT2UF98_9BACL</name>
<organism evidence="1 2">
    <name type="scientific">Paenibacillus baimaensis</name>
    <dbReference type="NCBI Taxonomy" id="2982185"/>
    <lineage>
        <taxon>Bacteria</taxon>
        <taxon>Bacillati</taxon>
        <taxon>Bacillota</taxon>
        <taxon>Bacilli</taxon>
        <taxon>Bacillales</taxon>
        <taxon>Paenibacillaceae</taxon>
        <taxon>Paenibacillus</taxon>
    </lineage>
</organism>
<reference evidence="1 2" key="1">
    <citation type="submission" date="2022-09" db="EMBL/GenBank/DDBJ databases">
        <authorList>
            <person name="Han X.L."/>
            <person name="Wang Q."/>
            <person name="Lu T."/>
        </authorList>
    </citation>
    <scope>NUCLEOTIDE SEQUENCE [LARGE SCALE GENOMIC DNA]</scope>
    <source>
        <strain evidence="1 2">WQ 127069</strain>
    </source>
</reference>